<dbReference type="EMBL" id="QIBX01000004">
    <property type="protein sequence ID" value="RNL40845.1"/>
    <property type="molecule type" value="Genomic_DNA"/>
</dbReference>
<dbReference type="Proteomes" id="UP000269591">
    <property type="component" value="Unassembled WGS sequence"/>
</dbReference>
<proteinExistence type="predicted"/>
<accession>A0A3N0B163</accession>
<organism evidence="1 2">
    <name type="scientific">Slackia equolifaciens</name>
    <dbReference type="NCBI Taxonomy" id="498718"/>
    <lineage>
        <taxon>Bacteria</taxon>
        <taxon>Bacillati</taxon>
        <taxon>Actinomycetota</taxon>
        <taxon>Coriobacteriia</taxon>
        <taxon>Eggerthellales</taxon>
        <taxon>Eggerthellaceae</taxon>
        <taxon>Slackia</taxon>
    </lineage>
</organism>
<comment type="caution">
    <text evidence="1">The sequence shown here is derived from an EMBL/GenBank/DDBJ whole genome shotgun (WGS) entry which is preliminary data.</text>
</comment>
<protein>
    <submittedName>
        <fullName evidence="1">Abortive phage infection protein</fullName>
    </submittedName>
</protein>
<sequence length="200" mass="22667">MKIAKHTETLERLLDKGDGVLTASDALRAGIPKDSFYRYVSSKGLRRQSQGIYLSADVLPDEFALLQARYPKAIFSHDTALFLHGMSERDPIPVSVSVKSGYNSPSLKNQGVRIYYVRPEWHGLGVCEVRTPDGNIVRAYNKERTVCDLIRKRTSADVTEFNQAMRAWAKSKDRNLARLSEYARKMNMESRVWDAIGVLL</sequence>
<reference evidence="2" key="1">
    <citation type="submission" date="2018-05" db="EMBL/GenBank/DDBJ databases">
        <title>Genome Sequencing of selected type strains of the family Eggerthellaceae.</title>
        <authorList>
            <person name="Danylec N."/>
            <person name="Stoll D.A."/>
            <person name="Doetsch A."/>
            <person name="Huch M."/>
        </authorList>
    </citation>
    <scope>NUCLEOTIDE SEQUENCE [LARGE SCALE GENOMIC DNA]</scope>
    <source>
        <strain evidence="2">DSM 24851</strain>
    </source>
</reference>
<gene>
    <name evidence="1" type="ORF">DMP06_04035</name>
</gene>
<evidence type="ECO:0000313" key="2">
    <source>
        <dbReference type="Proteomes" id="UP000269591"/>
    </source>
</evidence>
<name>A0A3N0B163_9ACTN</name>
<dbReference type="AlphaFoldDB" id="A0A3N0B163"/>
<dbReference type="OrthoDB" id="9801429at2"/>
<keyword evidence="2" id="KW-1185">Reference proteome</keyword>
<dbReference type="RefSeq" id="WP_123208464.1">
    <property type="nucleotide sequence ID" value="NZ_JBHTHO010000002.1"/>
</dbReference>
<evidence type="ECO:0000313" key="1">
    <source>
        <dbReference type="EMBL" id="RNL40845.1"/>
    </source>
</evidence>